<organism evidence="11 12">
    <name type="scientific">Pontiella desulfatans</name>
    <dbReference type="NCBI Taxonomy" id="2750659"/>
    <lineage>
        <taxon>Bacteria</taxon>
        <taxon>Pseudomonadati</taxon>
        <taxon>Kiritimatiellota</taxon>
        <taxon>Kiritimatiellia</taxon>
        <taxon>Kiritimatiellales</taxon>
        <taxon>Pontiellaceae</taxon>
        <taxon>Pontiella</taxon>
    </lineage>
</organism>
<comment type="pathway">
    <text evidence="1 9">Amino-acid biosynthesis; L-arginine biosynthesis; N(2)-acetyl-L-ornithine from L-glutamate: step 2/4.</text>
</comment>
<feature type="binding site" evidence="9">
    <location>
        <position position="185"/>
    </location>
    <ligand>
        <name>substrate</name>
    </ligand>
</feature>
<evidence type="ECO:0000256" key="6">
    <source>
        <dbReference type="ARBA" id="ARBA00022777"/>
    </source>
</evidence>
<evidence type="ECO:0000256" key="4">
    <source>
        <dbReference type="ARBA" id="ARBA00022679"/>
    </source>
</evidence>
<comment type="catalytic activity">
    <reaction evidence="8 9">
        <text>N-acetyl-L-glutamate + ATP = N-acetyl-L-glutamyl 5-phosphate + ADP</text>
        <dbReference type="Rhea" id="RHEA:14629"/>
        <dbReference type="ChEBI" id="CHEBI:30616"/>
        <dbReference type="ChEBI" id="CHEBI:44337"/>
        <dbReference type="ChEBI" id="CHEBI:57936"/>
        <dbReference type="ChEBI" id="CHEBI:456216"/>
        <dbReference type="EC" id="2.7.2.8"/>
    </reaction>
</comment>
<dbReference type="InterPro" id="IPR041727">
    <property type="entry name" value="NAGK-C"/>
</dbReference>
<keyword evidence="2 9" id="KW-0055">Arginine biosynthesis</keyword>
<dbReference type="EMBL" id="CAAHFG010000002">
    <property type="protein sequence ID" value="VGO14977.1"/>
    <property type="molecule type" value="Genomic_DNA"/>
</dbReference>
<keyword evidence="9" id="KW-0963">Cytoplasm</keyword>
<evidence type="ECO:0000256" key="8">
    <source>
        <dbReference type="ARBA" id="ARBA00048141"/>
    </source>
</evidence>
<keyword evidence="6 9" id="KW-0418">Kinase</keyword>
<dbReference type="GO" id="GO:0042450">
    <property type="term" value="P:L-arginine biosynthetic process via ornithine"/>
    <property type="evidence" value="ECO:0007669"/>
    <property type="project" value="UniProtKB-UniRule"/>
</dbReference>
<comment type="function">
    <text evidence="9">Catalyzes the ATP-dependent phosphorylation of N-acetyl-L-glutamate.</text>
</comment>
<evidence type="ECO:0000313" key="12">
    <source>
        <dbReference type="Proteomes" id="UP000366872"/>
    </source>
</evidence>
<dbReference type="AlphaFoldDB" id="A0A6C2U590"/>
<dbReference type="HAMAP" id="MF_00082">
    <property type="entry name" value="ArgB"/>
    <property type="match status" value="1"/>
</dbReference>
<feature type="domain" description="Aspartate/glutamate/uridylate kinase" evidence="10">
    <location>
        <begin position="25"/>
        <end position="267"/>
    </location>
</feature>
<evidence type="ECO:0000313" key="11">
    <source>
        <dbReference type="EMBL" id="VGO14977.1"/>
    </source>
</evidence>
<dbReference type="SUPFAM" id="SSF53633">
    <property type="entry name" value="Carbamate kinase-like"/>
    <property type="match status" value="1"/>
</dbReference>
<evidence type="ECO:0000256" key="9">
    <source>
        <dbReference type="HAMAP-Rule" id="MF_00082"/>
    </source>
</evidence>
<dbReference type="UniPathway" id="UPA00068">
    <property type="reaction ID" value="UER00107"/>
</dbReference>
<dbReference type="RefSeq" id="WP_136080595.1">
    <property type="nucleotide sequence ID" value="NZ_CAAHFG010000002.1"/>
</dbReference>
<gene>
    <name evidence="11" type="primary">argB_1</name>
    <name evidence="9" type="synonym">argB</name>
    <name evidence="11" type="ORF">PDESU_03557</name>
</gene>
<evidence type="ECO:0000256" key="7">
    <source>
        <dbReference type="ARBA" id="ARBA00022840"/>
    </source>
</evidence>
<dbReference type="EC" id="2.7.2.8" evidence="9"/>
<keyword evidence="4 9" id="KW-0808">Transferase</keyword>
<comment type="subcellular location">
    <subcellularLocation>
        <location evidence="9">Cytoplasm</location>
    </subcellularLocation>
</comment>
<evidence type="ECO:0000259" key="10">
    <source>
        <dbReference type="Pfam" id="PF00696"/>
    </source>
</evidence>
<evidence type="ECO:0000256" key="1">
    <source>
        <dbReference type="ARBA" id="ARBA00004828"/>
    </source>
</evidence>
<dbReference type="InterPro" id="IPR001057">
    <property type="entry name" value="Glu/AcGlu_kinase"/>
</dbReference>
<dbReference type="PANTHER" id="PTHR23342:SF0">
    <property type="entry name" value="N-ACETYLGLUTAMATE SYNTHASE, MITOCHONDRIAL"/>
    <property type="match status" value="1"/>
</dbReference>
<accession>A0A6C2U590</accession>
<dbReference type="Proteomes" id="UP000366872">
    <property type="component" value="Unassembled WGS sequence"/>
</dbReference>
<dbReference type="GO" id="GO:0005737">
    <property type="term" value="C:cytoplasm"/>
    <property type="evidence" value="ECO:0007669"/>
    <property type="project" value="UniProtKB-SubCell"/>
</dbReference>
<dbReference type="GO" id="GO:0003991">
    <property type="term" value="F:acetylglutamate kinase activity"/>
    <property type="evidence" value="ECO:0007669"/>
    <property type="project" value="UniProtKB-UniRule"/>
</dbReference>
<name>A0A6C2U590_PONDE</name>
<dbReference type="PIRSF" id="PIRSF000728">
    <property type="entry name" value="NAGK"/>
    <property type="match status" value="1"/>
</dbReference>
<feature type="site" description="Transition state stabilizer" evidence="9">
    <location>
        <position position="29"/>
    </location>
</feature>
<dbReference type="InterPro" id="IPR036393">
    <property type="entry name" value="AceGlu_kinase-like_sf"/>
</dbReference>
<dbReference type="InterPro" id="IPR037528">
    <property type="entry name" value="ArgB"/>
</dbReference>
<keyword evidence="5 9" id="KW-0547">Nucleotide-binding</keyword>
<dbReference type="GO" id="GO:0005524">
    <property type="term" value="F:ATP binding"/>
    <property type="evidence" value="ECO:0007669"/>
    <property type="project" value="UniProtKB-UniRule"/>
</dbReference>
<sequence>MDKFIEKAAALTEALPFIQQFRGETVVVKFGGSIMESEEGYSRIMQDIAFMECVGLRPVVVHGGGKAISRAMKEGSIAPNFVQGLRVTDAATIQVVEKVLNREVNPHLVGIIQQYHGKARGIHGEDIIRVEKMVGTDPDTNETLDWGYVGKVNYVDVEPIQAYLRSDIVPVITPLGKGADGHLYNINADDAATAIACALGARKLVFLTDVPGLLRDPEDKSTLISSLHLSEIDALIDRGVIAGGMLPKIKGMVGAVKSGIKKAHIIDASMPHSLLLELFTSEGVGTEITE</sequence>
<feature type="binding site" evidence="9">
    <location>
        <position position="86"/>
    </location>
    <ligand>
        <name>substrate</name>
    </ligand>
</feature>
<keyword evidence="12" id="KW-1185">Reference proteome</keyword>
<protein>
    <recommendedName>
        <fullName evidence="9">Acetylglutamate kinase</fullName>
        <ecNumber evidence="9">2.7.2.8</ecNumber>
    </recommendedName>
    <alternativeName>
        <fullName evidence="9">N-acetyl-L-glutamate 5-phosphotransferase</fullName>
    </alternativeName>
    <alternativeName>
        <fullName evidence="9">NAG kinase</fullName>
        <shortName evidence="9">NAGK</shortName>
    </alternativeName>
</protein>
<evidence type="ECO:0000256" key="5">
    <source>
        <dbReference type="ARBA" id="ARBA00022741"/>
    </source>
</evidence>
<reference evidence="11 12" key="1">
    <citation type="submission" date="2019-04" db="EMBL/GenBank/DDBJ databases">
        <authorList>
            <person name="Van Vliet M D."/>
        </authorList>
    </citation>
    <scope>NUCLEOTIDE SEQUENCE [LARGE SCALE GENOMIC DNA]</scope>
    <source>
        <strain evidence="11 12">F1</strain>
    </source>
</reference>
<dbReference type="PANTHER" id="PTHR23342">
    <property type="entry name" value="N-ACETYLGLUTAMATE SYNTHASE"/>
    <property type="match status" value="1"/>
</dbReference>
<evidence type="ECO:0000256" key="2">
    <source>
        <dbReference type="ARBA" id="ARBA00022571"/>
    </source>
</evidence>
<dbReference type="FunFam" id="3.40.1160.10:FF:000004">
    <property type="entry name" value="Acetylglutamate kinase"/>
    <property type="match status" value="1"/>
</dbReference>
<dbReference type="InterPro" id="IPR004662">
    <property type="entry name" value="AcgluKinase_fam"/>
</dbReference>
<dbReference type="Gene3D" id="3.40.1160.10">
    <property type="entry name" value="Acetylglutamate kinase-like"/>
    <property type="match status" value="1"/>
</dbReference>
<keyword evidence="7 9" id="KW-0067">ATP-binding</keyword>
<dbReference type="InterPro" id="IPR001048">
    <property type="entry name" value="Asp/Glu/Uridylate_kinase"/>
</dbReference>
<feature type="site" description="Transition state stabilizer" evidence="9">
    <location>
        <position position="248"/>
    </location>
</feature>
<dbReference type="Pfam" id="PF00696">
    <property type="entry name" value="AA_kinase"/>
    <property type="match status" value="1"/>
</dbReference>
<keyword evidence="3 9" id="KW-0028">Amino-acid biosynthesis</keyword>
<feature type="binding site" evidence="9">
    <location>
        <begin position="64"/>
        <end position="65"/>
    </location>
    <ligand>
        <name>substrate</name>
    </ligand>
</feature>
<proteinExistence type="inferred from homology"/>
<evidence type="ECO:0000256" key="3">
    <source>
        <dbReference type="ARBA" id="ARBA00022605"/>
    </source>
</evidence>
<dbReference type="NCBIfam" id="TIGR00761">
    <property type="entry name" value="argB"/>
    <property type="match status" value="1"/>
</dbReference>
<dbReference type="CDD" id="cd04250">
    <property type="entry name" value="AAK_NAGK-C"/>
    <property type="match status" value="1"/>
</dbReference>
<comment type="similarity">
    <text evidence="9">Belongs to the acetylglutamate kinase family. ArgB subfamily.</text>
</comment>
<dbReference type="PRINTS" id="PR00474">
    <property type="entry name" value="GLU5KINASE"/>
</dbReference>